<evidence type="ECO:0000313" key="3">
    <source>
        <dbReference type="EMBL" id="ESK92090.1"/>
    </source>
</evidence>
<feature type="compositionally biased region" description="Polar residues" evidence="1">
    <location>
        <begin position="314"/>
        <end position="342"/>
    </location>
</feature>
<keyword evidence="2" id="KW-0812">Transmembrane</keyword>
<dbReference type="HOGENOM" id="CLU_534277_0_0_1"/>
<evidence type="ECO:0000256" key="2">
    <source>
        <dbReference type="SAM" id="Phobius"/>
    </source>
</evidence>
<comment type="caution">
    <text evidence="3">The sequence shown here is derived from an EMBL/GenBank/DDBJ whole genome shotgun (WGS) entry which is preliminary data.</text>
</comment>
<proteinExistence type="predicted"/>
<dbReference type="AlphaFoldDB" id="V2XHU9"/>
<protein>
    <submittedName>
        <fullName evidence="3">Uncharacterized protein</fullName>
    </submittedName>
</protein>
<name>V2XHU9_MONRO</name>
<evidence type="ECO:0000313" key="4">
    <source>
        <dbReference type="Proteomes" id="UP000017559"/>
    </source>
</evidence>
<reference evidence="3 4" key="1">
    <citation type="journal article" date="2014" name="BMC Genomics">
        <title>Genome and secretome analysis of the hemibiotrophic fungal pathogen, Moniliophthora roreri, which causes frosty pod rot disease of cacao: mechanisms of the biotrophic and necrotrophic phases.</title>
        <authorList>
            <person name="Meinhardt L.W."/>
            <person name="Costa G.G.L."/>
            <person name="Thomazella D.P.T."/>
            <person name="Teixeira P.J.P.L."/>
            <person name="Carazzolle M.F."/>
            <person name="Schuster S.C."/>
            <person name="Carlson J.E."/>
            <person name="Guiltinan M.J."/>
            <person name="Mieczkowski P."/>
            <person name="Farmer A."/>
            <person name="Ramaraj T."/>
            <person name="Crozier J."/>
            <person name="Davis R.E."/>
            <person name="Shao J."/>
            <person name="Melnick R.L."/>
            <person name="Pereira G.A.G."/>
            <person name="Bailey B.A."/>
        </authorList>
    </citation>
    <scope>NUCLEOTIDE SEQUENCE [LARGE SCALE GENOMIC DNA]</scope>
    <source>
        <strain evidence="3 4">MCA 2997</strain>
    </source>
</reference>
<evidence type="ECO:0000256" key="1">
    <source>
        <dbReference type="SAM" id="MobiDB-lite"/>
    </source>
</evidence>
<feature type="compositionally biased region" description="Low complexity" evidence="1">
    <location>
        <begin position="405"/>
        <end position="418"/>
    </location>
</feature>
<feature type="transmembrane region" description="Helical" evidence="2">
    <location>
        <begin position="98"/>
        <end position="117"/>
    </location>
</feature>
<feature type="transmembrane region" description="Helical" evidence="2">
    <location>
        <begin position="214"/>
        <end position="234"/>
    </location>
</feature>
<dbReference type="Proteomes" id="UP000017559">
    <property type="component" value="Unassembled WGS sequence"/>
</dbReference>
<feature type="compositionally biased region" description="Pro residues" evidence="1">
    <location>
        <begin position="393"/>
        <end position="404"/>
    </location>
</feature>
<feature type="transmembrane region" description="Helical" evidence="2">
    <location>
        <begin position="73"/>
        <end position="91"/>
    </location>
</feature>
<gene>
    <name evidence="3" type="ORF">Moror_10262</name>
</gene>
<keyword evidence="2" id="KW-0472">Membrane</keyword>
<dbReference type="KEGG" id="mrr:Moror_10262"/>
<feature type="transmembrane region" description="Helical" evidence="2">
    <location>
        <begin position="174"/>
        <end position="194"/>
    </location>
</feature>
<accession>V2XHU9</accession>
<keyword evidence="4" id="KW-1185">Reference proteome</keyword>
<organism evidence="3 4">
    <name type="scientific">Moniliophthora roreri (strain MCA 2997)</name>
    <name type="common">Cocoa frosty pod rot fungus</name>
    <name type="synonym">Crinipellis roreri</name>
    <dbReference type="NCBI Taxonomy" id="1381753"/>
    <lineage>
        <taxon>Eukaryota</taxon>
        <taxon>Fungi</taxon>
        <taxon>Dikarya</taxon>
        <taxon>Basidiomycota</taxon>
        <taxon>Agaricomycotina</taxon>
        <taxon>Agaricomycetes</taxon>
        <taxon>Agaricomycetidae</taxon>
        <taxon>Agaricales</taxon>
        <taxon>Marasmiineae</taxon>
        <taxon>Marasmiaceae</taxon>
        <taxon>Moniliophthora</taxon>
    </lineage>
</organism>
<sequence length="510" mass="56575">MKWKAGQFFRVFYPPDLSPVITLSVLFFAITQTALQASLYTVEDKSYNDFEGTCVVRGFSLPEMISRGRQENICLIILHIWSLVVVLTTLLRPSVIQIPFLFVMLGLSVASGLAQYLQTTRLLSLCPPCDSTSCHMDQRLWLHTARLILSIVFLCYSLILLWKFQRKALVNGTLWKASASSILLVGIGMLILSLDAESSGPTRARRNFSAWPFFYVFVAFSIIIILVSMTLAFMRRSVALSAESITQQELPLPTSRRRSKSLPRIHDEDIELAEKQSVIRDTPDRDEPSRFKSVDSTRESSTIQEIDSPFPASKRSSQIPSVRSSIASKSFHTAANSYTSSIDGEEPRPDEDDSIPFPSADTRSSRIDASSLRVEIPGIRQPSNDTPSMVTPTSPPEPDLPTPPASASVPAQASVPAYSRRDRRDTLGTLGSDRTYETLPSYHSRRSTQTLPDTIGTPITPRFVRSLPPLPPLPPFISMVSLLPSHLTDPTASSPREADDDVTRDSTHST</sequence>
<feature type="compositionally biased region" description="Basic and acidic residues" evidence="1">
    <location>
        <begin position="275"/>
        <end position="298"/>
    </location>
</feature>
<dbReference type="OrthoDB" id="3106950at2759"/>
<feature type="transmembrane region" description="Helical" evidence="2">
    <location>
        <begin position="140"/>
        <end position="162"/>
    </location>
</feature>
<feature type="region of interest" description="Disordered" evidence="1">
    <location>
        <begin position="275"/>
        <end position="457"/>
    </location>
</feature>
<feature type="compositionally biased region" description="Basic and acidic residues" evidence="1">
    <location>
        <begin position="501"/>
        <end position="510"/>
    </location>
</feature>
<feature type="region of interest" description="Disordered" evidence="1">
    <location>
        <begin position="485"/>
        <end position="510"/>
    </location>
</feature>
<dbReference type="EMBL" id="AWSO01000303">
    <property type="protein sequence ID" value="ESK92090.1"/>
    <property type="molecule type" value="Genomic_DNA"/>
</dbReference>
<keyword evidence="2" id="KW-1133">Transmembrane helix</keyword>
<feature type="compositionally biased region" description="Polar residues" evidence="1">
    <location>
        <begin position="381"/>
        <end position="390"/>
    </location>
</feature>